<dbReference type="AlphaFoldDB" id="A0A818KUJ1"/>
<proteinExistence type="predicted"/>
<name>A0A818KUJ1_9BILA</name>
<dbReference type="Proteomes" id="UP000663869">
    <property type="component" value="Unassembled WGS sequence"/>
</dbReference>
<dbReference type="EMBL" id="CAJNYU010002554">
    <property type="protein sequence ID" value="CAF3563526.1"/>
    <property type="molecule type" value="Genomic_DNA"/>
</dbReference>
<reference evidence="1" key="1">
    <citation type="submission" date="2021-02" db="EMBL/GenBank/DDBJ databases">
        <authorList>
            <person name="Nowell W R."/>
        </authorList>
    </citation>
    <scope>NUCLEOTIDE SEQUENCE</scope>
</reference>
<evidence type="ECO:0000313" key="1">
    <source>
        <dbReference type="EMBL" id="CAF3563526.1"/>
    </source>
</evidence>
<accession>A0A818KUJ1</accession>
<gene>
    <name evidence="1" type="ORF">FME351_LOCUS20083</name>
</gene>
<organism evidence="1 2">
    <name type="scientific">Rotaria socialis</name>
    <dbReference type="NCBI Taxonomy" id="392032"/>
    <lineage>
        <taxon>Eukaryota</taxon>
        <taxon>Metazoa</taxon>
        <taxon>Spiralia</taxon>
        <taxon>Gnathifera</taxon>
        <taxon>Rotifera</taxon>
        <taxon>Eurotatoria</taxon>
        <taxon>Bdelloidea</taxon>
        <taxon>Philodinida</taxon>
        <taxon>Philodinidae</taxon>
        <taxon>Rotaria</taxon>
    </lineage>
</organism>
<sequence length="219" mass="25008">MGKKYFKYLYRRMKEEMGTVTCRISQFSDEFYSCNNYAGAIIYGIDGQFQWQNLESGQAYGYKGRSFYIIIQCTDNWPEENLKAAGQGRVQDYLLKNVLGIDYDQDRVACGGFSYVDGELKFSSVWLNARNQTGAESDGSKYLSDLEVDLVKFCFDQYKEYGASHMFELSWAIDENLLARDDELVISDSEISTSDDELSFNVNGLSINDDESSYSDDDS</sequence>
<protein>
    <submittedName>
        <fullName evidence="1">Uncharacterized protein</fullName>
    </submittedName>
</protein>
<evidence type="ECO:0000313" key="2">
    <source>
        <dbReference type="Proteomes" id="UP000663869"/>
    </source>
</evidence>
<comment type="caution">
    <text evidence="1">The sequence shown here is derived from an EMBL/GenBank/DDBJ whole genome shotgun (WGS) entry which is preliminary data.</text>
</comment>